<evidence type="ECO:0000259" key="1">
    <source>
        <dbReference type="Pfam" id="PF08242"/>
    </source>
</evidence>
<keyword evidence="3" id="KW-1185">Reference proteome</keyword>
<organism evidence="2 3">
    <name type="scientific">Streptomyces rubrolavendulae</name>
    <dbReference type="NCBI Taxonomy" id="285473"/>
    <lineage>
        <taxon>Bacteria</taxon>
        <taxon>Bacillati</taxon>
        <taxon>Actinomycetota</taxon>
        <taxon>Actinomycetes</taxon>
        <taxon>Kitasatosporales</taxon>
        <taxon>Streptomycetaceae</taxon>
        <taxon>Streptomyces</taxon>
    </lineage>
</organism>
<dbReference type="InterPro" id="IPR013217">
    <property type="entry name" value="Methyltransf_12"/>
</dbReference>
<feature type="domain" description="Methyltransferase type 12" evidence="1">
    <location>
        <begin position="40"/>
        <end position="141"/>
    </location>
</feature>
<reference evidence="2 3" key="1">
    <citation type="submission" date="2016-09" db="EMBL/GenBank/DDBJ databases">
        <title>Streptomyces rubrolavendulae MJM4426 Genome sequencing and assembly.</title>
        <authorList>
            <person name="Kim J.-G."/>
        </authorList>
    </citation>
    <scope>NUCLEOTIDE SEQUENCE [LARGE SCALE GENOMIC DNA]</scope>
    <source>
        <strain evidence="2 3">MJM4426</strain>
    </source>
</reference>
<dbReference type="PATRIC" id="fig|285473.5.peg.411"/>
<evidence type="ECO:0000313" key="2">
    <source>
        <dbReference type="EMBL" id="AOT57585.1"/>
    </source>
</evidence>
<dbReference type="OrthoDB" id="474235at2"/>
<dbReference type="Pfam" id="PF08242">
    <property type="entry name" value="Methyltransf_12"/>
    <property type="match status" value="1"/>
</dbReference>
<evidence type="ECO:0000313" key="3">
    <source>
        <dbReference type="Proteomes" id="UP000095349"/>
    </source>
</evidence>
<dbReference type="EMBL" id="CP017316">
    <property type="protein sequence ID" value="AOT57585.1"/>
    <property type="molecule type" value="Genomic_DNA"/>
</dbReference>
<dbReference type="STRING" id="285473.A4G23_00374"/>
<dbReference type="AlphaFoldDB" id="A0A1D8FWR7"/>
<accession>A0A1D8FWR7</accession>
<sequence>MTADDLPPRLTRLAFHGPMSEARAGRLVATLAAARPATVLDIGCGWGEFLLRILEAAPGATGVGLDVDARDLARGRELAARRGLDGRAGFVEESAFATSRGPADLVLCLGSSQALCDPDGPHDVAAALRGLRRLVAPGGRVLLAEGFWHRVPTAEELARMWPDAREDDHRTLGALVDEAVGAGFRPAGIETADRDEWEQFESGYRYDAEVWLAAHPDHPAAAETRARVDRQRSSWLDGYRDILGMAYLTLVPVG</sequence>
<dbReference type="SUPFAM" id="SSF53335">
    <property type="entry name" value="S-adenosyl-L-methionine-dependent methyltransferases"/>
    <property type="match status" value="1"/>
</dbReference>
<dbReference type="Gene3D" id="3.40.50.150">
    <property type="entry name" value="Vaccinia Virus protein VP39"/>
    <property type="match status" value="1"/>
</dbReference>
<dbReference type="KEGG" id="srn:A4G23_00374"/>
<dbReference type="RefSeq" id="WP_069975326.1">
    <property type="nucleotide sequence ID" value="NZ_CP017316.1"/>
</dbReference>
<proteinExistence type="predicted"/>
<dbReference type="CDD" id="cd02440">
    <property type="entry name" value="AdoMet_MTases"/>
    <property type="match status" value="1"/>
</dbReference>
<name>A0A1D8FWR7_9ACTN</name>
<dbReference type="Proteomes" id="UP000095349">
    <property type="component" value="Chromosome"/>
</dbReference>
<gene>
    <name evidence="2" type="ORF">A4G23_00374</name>
</gene>
<dbReference type="InterPro" id="IPR029063">
    <property type="entry name" value="SAM-dependent_MTases_sf"/>
</dbReference>
<protein>
    <recommendedName>
        <fullName evidence="1">Methyltransferase type 12 domain-containing protein</fullName>
    </recommendedName>
</protein>